<protein>
    <submittedName>
        <fullName evidence="1">Uncharacterized protein</fullName>
    </submittedName>
</protein>
<feature type="non-terminal residue" evidence="1">
    <location>
        <position position="52"/>
    </location>
</feature>
<evidence type="ECO:0000313" key="1">
    <source>
        <dbReference type="EMBL" id="KAL0177516.1"/>
    </source>
</evidence>
<dbReference type="EMBL" id="JAMKFB020000013">
    <property type="protein sequence ID" value="KAL0177516.1"/>
    <property type="molecule type" value="Genomic_DNA"/>
</dbReference>
<reference evidence="1 2" key="1">
    <citation type="submission" date="2024-05" db="EMBL/GenBank/DDBJ databases">
        <title>Genome sequencing and assembly of Indian major carp, Cirrhinus mrigala (Hamilton, 1822).</title>
        <authorList>
            <person name="Mohindra V."/>
            <person name="Chowdhury L.M."/>
            <person name="Lal K."/>
            <person name="Jena J.K."/>
        </authorList>
    </citation>
    <scope>NUCLEOTIDE SEQUENCE [LARGE SCALE GENOMIC DNA]</scope>
    <source>
        <strain evidence="1">CM1030</strain>
        <tissue evidence="1">Blood</tissue>
    </source>
</reference>
<sequence>MSMLWRLRKVLLSRGVSMFDGWAMGSHIMTTQVSGGSLNPHSTCAGQPLYTF</sequence>
<gene>
    <name evidence="1" type="ORF">M9458_026410</name>
</gene>
<evidence type="ECO:0000313" key="2">
    <source>
        <dbReference type="Proteomes" id="UP001529510"/>
    </source>
</evidence>
<proteinExistence type="predicted"/>
<dbReference type="Proteomes" id="UP001529510">
    <property type="component" value="Unassembled WGS sequence"/>
</dbReference>
<keyword evidence="2" id="KW-1185">Reference proteome</keyword>
<dbReference type="AlphaFoldDB" id="A0ABD0PVS7"/>
<organism evidence="1 2">
    <name type="scientific">Cirrhinus mrigala</name>
    <name type="common">Mrigala</name>
    <dbReference type="NCBI Taxonomy" id="683832"/>
    <lineage>
        <taxon>Eukaryota</taxon>
        <taxon>Metazoa</taxon>
        <taxon>Chordata</taxon>
        <taxon>Craniata</taxon>
        <taxon>Vertebrata</taxon>
        <taxon>Euteleostomi</taxon>
        <taxon>Actinopterygii</taxon>
        <taxon>Neopterygii</taxon>
        <taxon>Teleostei</taxon>
        <taxon>Ostariophysi</taxon>
        <taxon>Cypriniformes</taxon>
        <taxon>Cyprinidae</taxon>
        <taxon>Labeoninae</taxon>
        <taxon>Labeonini</taxon>
        <taxon>Cirrhinus</taxon>
    </lineage>
</organism>
<comment type="caution">
    <text evidence="1">The sequence shown here is derived from an EMBL/GenBank/DDBJ whole genome shotgun (WGS) entry which is preliminary data.</text>
</comment>
<accession>A0ABD0PVS7</accession>
<name>A0ABD0PVS7_CIRMR</name>